<proteinExistence type="inferred from homology"/>
<feature type="binding site" evidence="6">
    <location>
        <position position="94"/>
    </location>
    <ligand>
        <name>Fe cation</name>
        <dbReference type="ChEBI" id="CHEBI:24875"/>
        <label>1</label>
    </ligand>
</feature>
<evidence type="ECO:0000256" key="5">
    <source>
        <dbReference type="ARBA" id="ARBA00023004"/>
    </source>
</evidence>
<dbReference type="EC" id="1.16.3.2" evidence="7"/>
<dbReference type="PANTHER" id="PTHR11431">
    <property type="entry name" value="FERRITIN"/>
    <property type="match status" value="1"/>
</dbReference>
<feature type="binding site" evidence="6">
    <location>
        <position position="50"/>
    </location>
    <ligand>
        <name>Fe cation</name>
        <dbReference type="ChEBI" id="CHEBI:24875"/>
        <label>1</label>
    </ligand>
</feature>
<dbReference type="AlphaFoldDB" id="A0A8J7MCY3"/>
<protein>
    <recommendedName>
        <fullName evidence="7">Ferritin</fullName>
        <ecNumber evidence="7">1.16.3.2</ecNumber>
    </recommendedName>
</protein>
<name>A0A8J7MCY3_9BACT</name>
<feature type="binding site" evidence="6">
    <location>
        <position position="53"/>
    </location>
    <ligand>
        <name>Fe cation</name>
        <dbReference type="ChEBI" id="CHEBI:24875"/>
        <label>1</label>
    </ligand>
</feature>
<dbReference type="GO" id="GO:0042802">
    <property type="term" value="F:identical protein binding"/>
    <property type="evidence" value="ECO:0007669"/>
    <property type="project" value="UniProtKB-ARBA"/>
</dbReference>
<comment type="function">
    <text evidence="7">Iron-storage protein.</text>
</comment>
<evidence type="ECO:0000256" key="1">
    <source>
        <dbReference type="ARBA" id="ARBA00006950"/>
    </source>
</evidence>
<dbReference type="PANTHER" id="PTHR11431:SF127">
    <property type="entry name" value="BACTERIAL NON-HEME FERRITIN"/>
    <property type="match status" value="1"/>
</dbReference>
<dbReference type="InterPro" id="IPR009078">
    <property type="entry name" value="Ferritin-like_SF"/>
</dbReference>
<dbReference type="GO" id="GO:0004322">
    <property type="term" value="F:ferroxidase activity"/>
    <property type="evidence" value="ECO:0007669"/>
    <property type="project" value="TreeGrafter"/>
</dbReference>
<comment type="catalytic activity">
    <reaction evidence="7">
        <text>4 Fe(2+) + O2 + 6 H2O = 4 iron(III) oxide-hydroxide + 12 H(+)</text>
        <dbReference type="Rhea" id="RHEA:11972"/>
        <dbReference type="ChEBI" id="CHEBI:15377"/>
        <dbReference type="ChEBI" id="CHEBI:15378"/>
        <dbReference type="ChEBI" id="CHEBI:15379"/>
        <dbReference type="ChEBI" id="CHEBI:29033"/>
        <dbReference type="ChEBI" id="CHEBI:78619"/>
        <dbReference type="EC" id="1.16.3.2"/>
    </reaction>
</comment>
<keyword evidence="2 7" id="KW-0409">Iron storage</keyword>
<dbReference type="CDD" id="cd01055">
    <property type="entry name" value="Nonheme_Ferritin"/>
    <property type="match status" value="1"/>
</dbReference>
<evidence type="ECO:0000256" key="4">
    <source>
        <dbReference type="ARBA" id="ARBA00023002"/>
    </source>
</evidence>
<dbReference type="GO" id="GO:0008198">
    <property type="term" value="F:ferrous iron binding"/>
    <property type="evidence" value="ECO:0007669"/>
    <property type="project" value="TreeGrafter"/>
</dbReference>
<dbReference type="InterPro" id="IPR012347">
    <property type="entry name" value="Ferritin-like"/>
</dbReference>
<evidence type="ECO:0000313" key="9">
    <source>
        <dbReference type="EMBL" id="MBK1790276.1"/>
    </source>
</evidence>
<keyword evidence="7" id="KW-0963">Cytoplasm</keyword>
<comment type="similarity">
    <text evidence="1 7">Belongs to the ferritin family. Prokaryotic subfamily.</text>
</comment>
<dbReference type="GO" id="GO:0005829">
    <property type="term" value="C:cytosol"/>
    <property type="evidence" value="ECO:0007669"/>
    <property type="project" value="TreeGrafter"/>
</dbReference>
<keyword evidence="4" id="KW-0560">Oxidoreductase</keyword>
<accession>A0A8J7MCY3</accession>
<dbReference type="FunFam" id="1.20.1260.10:FF:000001">
    <property type="entry name" value="Non-heme ferritin"/>
    <property type="match status" value="1"/>
</dbReference>
<dbReference type="InterPro" id="IPR009040">
    <property type="entry name" value="Ferritin-like_diiron"/>
</dbReference>
<evidence type="ECO:0000256" key="3">
    <source>
        <dbReference type="ARBA" id="ARBA00022723"/>
    </source>
</evidence>
<sequence>MIDDKLAAAINSQINQEFSAAWSYLAMSLWLDEQNLDGFSSWMRLQHQEEQAHGTKLLNYLLDRGGIIKLDAIPQPTNEFASPLDVFEKSLLMERDNTNSINELYELATQLNDHATKSHLQWFLDEQVEEEKSFEDVIALLKKVGDDITGLLYLDDKMAARSAEDHDDDSA</sequence>
<reference evidence="9" key="1">
    <citation type="submission" date="2021-01" db="EMBL/GenBank/DDBJ databases">
        <title>Modified the classification status of verrucomicrobia.</title>
        <authorList>
            <person name="Feng X."/>
        </authorList>
    </citation>
    <scope>NUCLEOTIDE SEQUENCE</scope>
    <source>
        <strain evidence="9">_KCTC 22039</strain>
    </source>
</reference>
<feature type="domain" description="Ferritin-like diiron" evidence="8">
    <location>
        <begin position="1"/>
        <end position="145"/>
    </location>
</feature>
<dbReference type="InterPro" id="IPR001519">
    <property type="entry name" value="Ferritin"/>
</dbReference>
<evidence type="ECO:0000256" key="6">
    <source>
        <dbReference type="PIRSR" id="PIRSR601519-1"/>
    </source>
</evidence>
<keyword evidence="5 6" id="KW-0408">Iron</keyword>
<comment type="caution">
    <text evidence="9">The sequence shown here is derived from an EMBL/GenBank/DDBJ whole genome shotgun (WGS) entry which is preliminary data.</text>
</comment>
<dbReference type="GO" id="GO:0006879">
    <property type="term" value="P:intracellular iron ion homeostasis"/>
    <property type="evidence" value="ECO:0007669"/>
    <property type="project" value="UniProtKB-KW"/>
</dbReference>
<dbReference type="InterPro" id="IPR008331">
    <property type="entry name" value="Ferritin_DPS_dom"/>
</dbReference>
<keyword evidence="10" id="KW-1185">Reference proteome</keyword>
<dbReference type="PROSITE" id="PS50905">
    <property type="entry name" value="FERRITIN_LIKE"/>
    <property type="match status" value="1"/>
</dbReference>
<dbReference type="Proteomes" id="UP000624703">
    <property type="component" value="Unassembled WGS sequence"/>
</dbReference>
<dbReference type="Gene3D" id="1.20.1260.10">
    <property type="match status" value="1"/>
</dbReference>
<dbReference type="RefSeq" id="WP_200310313.1">
    <property type="nucleotide sequence ID" value="NZ_JAENIM010000021.1"/>
</dbReference>
<dbReference type="SUPFAM" id="SSF47240">
    <property type="entry name" value="Ferritin-like"/>
    <property type="match status" value="1"/>
</dbReference>
<gene>
    <name evidence="9" type="ORF">JIN82_03790</name>
</gene>
<organism evidence="9 10">
    <name type="scientific">Persicirhabdus sediminis</name>
    <dbReference type="NCBI Taxonomy" id="454144"/>
    <lineage>
        <taxon>Bacteria</taxon>
        <taxon>Pseudomonadati</taxon>
        <taxon>Verrucomicrobiota</taxon>
        <taxon>Verrucomicrobiia</taxon>
        <taxon>Verrucomicrobiales</taxon>
        <taxon>Verrucomicrobiaceae</taxon>
        <taxon>Persicirhabdus</taxon>
    </lineage>
</organism>
<feature type="binding site" evidence="6">
    <location>
        <position position="17"/>
    </location>
    <ligand>
        <name>Fe cation</name>
        <dbReference type="ChEBI" id="CHEBI:24875"/>
        <label>1</label>
    </ligand>
</feature>
<dbReference type="InterPro" id="IPR041719">
    <property type="entry name" value="Ferritin_prok"/>
</dbReference>
<dbReference type="GO" id="GO:0008199">
    <property type="term" value="F:ferric iron binding"/>
    <property type="evidence" value="ECO:0007669"/>
    <property type="project" value="InterPro"/>
</dbReference>
<evidence type="ECO:0000313" key="10">
    <source>
        <dbReference type="Proteomes" id="UP000624703"/>
    </source>
</evidence>
<dbReference type="EMBL" id="JAENIM010000021">
    <property type="protein sequence ID" value="MBK1790276.1"/>
    <property type="molecule type" value="Genomic_DNA"/>
</dbReference>
<evidence type="ECO:0000259" key="8">
    <source>
        <dbReference type="PROSITE" id="PS50905"/>
    </source>
</evidence>
<dbReference type="Pfam" id="PF00210">
    <property type="entry name" value="Ferritin"/>
    <property type="match status" value="1"/>
</dbReference>
<dbReference type="GO" id="GO:0006826">
    <property type="term" value="P:iron ion transport"/>
    <property type="evidence" value="ECO:0007669"/>
    <property type="project" value="InterPro"/>
</dbReference>
<evidence type="ECO:0000256" key="2">
    <source>
        <dbReference type="ARBA" id="ARBA00022434"/>
    </source>
</evidence>
<comment type="subcellular location">
    <subcellularLocation>
        <location evidence="7">Cytoplasm</location>
    </subcellularLocation>
</comment>
<keyword evidence="3 6" id="KW-0479">Metal-binding</keyword>
<evidence type="ECO:0000256" key="7">
    <source>
        <dbReference type="RuleBase" id="RU361145"/>
    </source>
</evidence>
<feature type="binding site" evidence="6">
    <location>
        <position position="127"/>
    </location>
    <ligand>
        <name>Fe cation</name>
        <dbReference type="ChEBI" id="CHEBI:24875"/>
        <label>1</label>
    </ligand>
</feature>